<dbReference type="Proteomes" id="UP001597387">
    <property type="component" value="Unassembled WGS sequence"/>
</dbReference>
<organism evidence="1 2">
    <name type="scientific">Paradesertivirga mongoliensis</name>
    <dbReference type="NCBI Taxonomy" id="2100740"/>
    <lineage>
        <taxon>Bacteria</taxon>
        <taxon>Pseudomonadati</taxon>
        <taxon>Bacteroidota</taxon>
        <taxon>Sphingobacteriia</taxon>
        <taxon>Sphingobacteriales</taxon>
        <taxon>Sphingobacteriaceae</taxon>
        <taxon>Paradesertivirga</taxon>
    </lineage>
</organism>
<accession>A0ABW4ZIE0</accession>
<dbReference type="RefSeq" id="WP_255899178.1">
    <property type="nucleotide sequence ID" value="NZ_JAFMZO010000001.1"/>
</dbReference>
<comment type="caution">
    <text evidence="1">The sequence shown here is derived from an EMBL/GenBank/DDBJ whole genome shotgun (WGS) entry which is preliminary data.</text>
</comment>
<gene>
    <name evidence="1" type="ORF">ACFSJU_03795</name>
</gene>
<evidence type="ECO:0000313" key="1">
    <source>
        <dbReference type="EMBL" id="MFD2161500.1"/>
    </source>
</evidence>
<protein>
    <submittedName>
        <fullName evidence="1">Uncharacterized protein</fullName>
    </submittedName>
</protein>
<sequence length="110" mass="12533">MYYSIEANVKTSCEGQFPEGLSHFFEQIGGYGDKSMASQVEKVLKIDLSLFQHYDFVDNPKPSSAYWLEIRKMQGLLSSLKSKIRANPNYHKHVKYNPVDAIYGFSTDSA</sequence>
<reference evidence="2" key="1">
    <citation type="journal article" date="2019" name="Int. J. Syst. Evol. Microbiol.">
        <title>The Global Catalogue of Microorganisms (GCM) 10K type strain sequencing project: providing services to taxonomists for standard genome sequencing and annotation.</title>
        <authorList>
            <consortium name="The Broad Institute Genomics Platform"/>
            <consortium name="The Broad Institute Genome Sequencing Center for Infectious Disease"/>
            <person name="Wu L."/>
            <person name="Ma J."/>
        </authorList>
    </citation>
    <scope>NUCLEOTIDE SEQUENCE [LARGE SCALE GENOMIC DNA]</scope>
    <source>
        <strain evidence="2">KCTC 42217</strain>
    </source>
</reference>
<proteinExistence type="predicted"/>
<dbReference type="EMBL" id="JBHUHZ010000001">
    <property type="protein sequence ID" value="MFD2161500.1"/>
    <property type="molecule type" value="Genomic_DNA"/>
</dbReference>
<name>A0ABW4ZIE0_9SPHI</name>
<keyword evidence="2" id="KW-1185">Reference proteome</keyword>
<evidence type="ECO:0000313" key="2">
    <source>
        <dbReference type="Proteomes" id="UP001597387"/>
    </source>
</evidence>